<name>A7F9F1_SCLS1</name>
<dbReference type="HOGENOM" id="CLU_2484690_0_0_1"/>
<dbReference type="KEGG" id="ssl:SS1G_14232"/>
<reference evidence="3" key="1">
    <citation type="journal article" date="2011" name="PLoS Genet.">
        <title>Genomic analysis of the necrotrophic fungal pathogens Sclerotinia sclerotiorum and Botrytis cinerea.</title>
        <authorList>
            <person name="Amselem J."/>
            <person name="Cuomo C.A."/>
            <person name="van Kan J.A."/>
            <person name="Viaud M."/>
            <person name="Benito E.P."/>
            <person name="Couloux A."/>
            <person name="Coutinho P.M."/>
            <person name="de Vries R.P."/>
            <person name="Dyer P.S."/>
            <person name="Fillinger S."/>
            <person name="Fournier E."/>
            <person name="Gout L."/>
            <person name="Hahn M."/>
            <person name="Kohn L."/>
            <person name="Lapalu N."/>
            <person name="Plummer K.M."/>
            <person name="Pradier J.M."/>
            <person name="Quevillon E."/>
            <person name="Sharon A."/>
            <person name="Simon A."/>
            <person name="ten Have A."/>
            <person name="Tudzynski B."/>
            <person name="Tudzynski P."/>
            <person name="Wincker P."/>
            <person name="Andrew M."/>
            <person name="Anthouard V."/>
            <person name="Beever R.E."/>
            <person name="Beffa R."/>
            <person name="Benoit I."/>
            <person name="Bouzid O."/>
            <person name="Brault B."/>
            <person name="Chen Z."/>
            <person name="Choquer M."/>
            <person name="Collemare J."/>
            <person name="Cotton P."/>
            <person name="Danchin E.G."/>
            <person name="Da Silva C."/>
            <person name="Gautier A."/>
            <person name="Giraud C."/>
            <person name="Giraud T."/>
            <person name="Gonzalez C."/>
            <person name="Grossetete S."/>
            <person name="Guldener U."/>
            <person name="Henrissat B."/>
            <person name="Howlett B.J."/>
            <person name="Kodira C."/>
            <person name="Kretschmer M."/>
            <person name="Lappartient A."/>
            <person name="Leroch M."/>
            <person name="Levis C."/>
            <person name="Mauceli E."/>
            <person name="Neuveglise C."/>
            <person name="Oeser B."/>
            <person name="Pearson M."/>
            <person name="Poulain J."/>
            <person name="Poussereau N."/>
            <person name="Quesneville H."/>
            <person name="Rascle C."/>
            <person name="Schumacher J."/>
            <person name="Segurens B."/>
            <person name="Sexton A."/>
            <person name="Silva E."/>
            <person name="Sirven C."/>
            <person name="Soanes D.M."/>
            <person name="Talbot N.J."/>
            <person name="Templeton M."/>
            <person name="Yandava C."/>
            <person name="Yarden O."/>
            <person name="Zeng Q."/>
            <person name="Rollins J.A."/>
            <person name="Lebrun M.H."/>
            <person name="Dickman M."/>
        </authorList>
    </citation>
    <scope>NUCLEOTIDE SEQUENCE [LARGE SCALE GENOMIC DNA]</scope>
    <source>
        <strain evidence="3">ATCC 18683 / 1980 / Ss-1</strain>
    </source>
</reference>
<organism evidence="2 3">
    <name type="scientific">Sclerotinia sclerotiorum (strain ATCC 18683 / 1980 / Ss-1)</name>
    <name type="common">White mold</name>
    <name type="synonym">Whetzelinia sclerotiorum</name>
    <dbReference type="NCBI Taxonomy" id="665079"/>
    <lineage>
        <taxon>Eukaryota</taxon>
        <taxon>Fungi</taxon>
        <taxon>Dikarya</taxon>
        <taxon>Ascomycota</taxon>
        <taxon>Pezizomycotina</taxon>
        <taxon>Leotiomycetes</taxon>
        <taxon>Helotiales</taxon>
        <taxon>Sclerotiniaceae</taxon>
        <taxon>Sclerotinia</taxon>
    </lineage>
</organism>
<sequence>MVVYFCSFSIESCRDGGKGRQRVDDGVGMGGLDSRQTQLRKSRDESSQSKGSRKEPYTVMENKSVDLRWVSSTSVEKLPSLDVELVM</sequence>
<dbReference type="RefSeq" id="XP_001584777.1">
    <property type="nucleotide sequence ID" value="XM_001584727.1"/>
</dbReference>
<dbReference type="InParanoid" id="A7F9F1"/>
<dbReference type="GeneID" id="5480831"/>
<dbReference type="EMBL" id="CH476651">
    <property type="protein sequence ID" value="EDO00362.1"/>
    <property type="molecule type" value="Genomic_DNA"/>
</dbReference>
<proteinExistence type="predicted"/>
<protein>
    <submittedName>
        <fullName evidence="2">Uncharacterized protein</fullName>
    </submittedName>
</protein>
<dbReference type="AlphaFoldDB" id="A7F9F1"/>
<gene>
    <name evidence="2" type="ORF">SS1G_14232</name>
</gene>
<evidence type="ECO:0000313" key="2">
    <source>
        <dbReference type="EMBL" id="EDO00362.1"/>
    </source>
</evidence>
<keyword evidence="3" id="KW-1185">Reference proteome</keyword>
<feature type="region of interest" description="Disordered" evidence="1">
    <location>
        <begin position="13"/>
        <end position="57"/>
    </location>
</feature>
<evidence type="ECO:0000256" key="1">
    <source>
        <dbReference type="SAM" id="MobiDB-lite"/>
    </source>
</evidence>
<dbReference type="Proteomes" id="UP000001312">
    <property type="component" value="Unassembled WGS sequence"/>
</dbReference>
<feature type="compositionally biased region" description="Basic and acidic residues" evidence="1">
    <location>
        <begin position="41"/>
        <end position="56"/>
    </location>
</feature>
<feature type="compositionally biased region" description="Basic and acidic residues" evidence="1">
    <location>
        <begin position="13"/>
        <end position="25"/>
    </location>
</feature>
<evidence type="ECO:0000313" key="3">
    <source>
        <dbReference type="Proteomes" id="UP000001312"/>
    </source>
</evidence>
<accession>A7F9F1</accession>